<dbReference type="AlphaFoldDB" id="A0A386PQV1"/>
<protein>
    <submittedName>
        <fullName evidence="2">Uncharacterized protein</fullName>
    </submittedName>
</protein>
<evidence type="ECO:0000313" key="3">
    <source>
        <dbReference type="Proteomes" id="UP000267208"/>
    </source>
</evidence>
<dbReference type="OrthoDB" id="9882130at2"/>
<gene>
    <name evidence="2" type="ORF">D1B17_00750</name>
</gene>
<feature type="transmembrane region" description="Helical" evidence="1">
    <location>
        <begin position="46"/>
        <end position="64"/>
    </location>
</feature>
<dbReference type="RefSeq" id="WP_137432132.1">
    <property type="nucleotide sequence ID" value="NZ_CP031933.2"/>
</dbReference>
<evidence type="ECO:0000256" key="1">
    <source>
        <dbReference type="SAM" id="Phobius"/>
    </source>
</evidence>
<accession>A0A386PQV1</accession>
<keyword evidence="1" id="KW-1133">Transmembrane helix</keyword>
<feature type="transmembrane region" description="Helical" evidence="1">
    <location>
        <begin position="15"/>
        <end position="34"/>
    </location>
</feature>
<keyword evidence="3" id="KW-1185">Reference proteome</keyword>
<sequence>MQQTNMMSKRIQPKFLGSVVFILGLAIVNLLIIMLNDYFHSKGLMFFGNVISIGLLFPYTLLYIDQKQKFNWKKYLSFSVQTMIAVGIITYMFVMRF</sequence>
<organism evidence="2 3">
    <name type="scientific">Companilactobacillus zhachilii</name>
    <dbReference type="NCBI Taxonomy" id="2304606"/>
    <lineage>
        <taxon>Bacteria</taxon>
        <taxon>Bacillati</taxon>
        <taxon>Bacillota</taxon>
        <taxon>Bacilli</taxon>
        <taxon>Lactobacillales</taxon>
        <taxon>Lactobacillaceae</taxon>
        <taxon>Companilactobacillus</taxon>
    </lineage>
</organism>
<dbReference type="KEGG" id="lzh:D1B17_00750"/>
<dbReference type="EMBL" id="CP031933">
    <property type="protein sequence ID" value="AYE37265.2"/>
    <property type="molecule type" value="Genomic_DNA"/>
</dbReference>
<keyword evidence="1" id="KW-0812">Transmembrane</keyword>
<evidence type="ECO:0000313" key="2">
    <source>
        <dbReference type="EMBL" id="AYE37265.2"/>
    </source>
</evidence>
<feature type="transmembrane region" description="Helical" evidence="1">
    <location>
        <begin position="76"/>
        <end position="94"/>
    </location>
</feature>
<proteinExistence type="predicted"/>
<reference evidence="3" key="1">
    <citation type="submission" date="2018-08" db="EMBL/GenBank/DDBJ databases">
        <title>Genome of Lactobacillus sp. HBUAS52074.</title>
        <authorList>
            <person name="Guo Z."/>
            <person name="Zhang Z.D."/>
        </authorList>
    </citation>
    <scope>NUCLEOTIDE SEQUENCE [LARGE SCALE GENOMIC DNA]</scope>
    <source>
        <strain evidence="3">HBUAS52074</strain>
    </source>
</reference>
<dbReference type="Proteomes" id="UP000267208">
    <property type="component" value="Chromosome"/>
</dbReference>
<name>A0A386PQV1_9LACO</name>
<keyword evidence="1" id="KW-0472">Membrane</keyword>